<name>A0ABN8DBI3_9STRA</name>
<dbReference type="Proteomes" id="UP001158986">
    <property type="component" value="Unassembled WGS sequence"/>
</dbReference>
<dbReference type="EMBL" id="CAKLCB010000381">
    <property type="protein sequence ID" value="CAH0521529.1"/>
    <property type="molecule type" value="Genomic_DNA"/>
</dbReference>
<proteinExistence type="predicted"/>
<accession>A0ABN8DBI3</accession>
<feature type="domain" description="Niemann-Pick C1 N-terminal" evidence="2">
    <location>
        <begin position="104"/>
        <end position="342"/>
    </location>
</feature>
<keyword evidence="1" id="KW-0472">Membrane</keyword>
<keyword evidence="1" id="KW-0812">Transmembrane</keyword>
<dbReference type="Pfam" id="PF16414">
    <property type="entry name" value="NPC1_N"/>
    <property type="match status" value="1"/>
</dbReference>
<dbReference type="PANTHER" id="PTHR45727">
    <property type="entry name" value="NPC INTRACELLULAR CHOLESTEROL TRANSPORTER 1"/>
    <property type="match status" value="1"/>
</dbReference>
<evidence type="ECO:0000259" key="2">
    <source>
        <dbReference type="Pfam" id="PF16414"/>
    </source>
</evidence>
<evidence type="ECO:0000313" key="4">
    <source>
        <dbReference type="Proteomes" id="UP001158986"/>
    </source>
</evidence>
<evidence type="ECO:0000256" key="1">
    <source>
        <dbReference type="SAM" id="Phobius"/>
    </source>
</evidence>
<protein>
    <recommendedName>
        <fullName evidence="2">Niemann-Pick C1 N-terminal domain-containing protein</fullName>
    </recommendedName>
</protein>
<keyword evidence="1" id="KW-1133">Transmembrane helix</keyword>
<comment type="caution">
    <text evidence="3">The sequence shown here is derived from an EMBL/GenBank/DDBJ whole genome shotgun (WGS) entry which is preliminary data.</text>
</comment>
<feature type="transmembrane region" description="Helical" evidence="1">
    <location>
        <begin position="362"/>
        <end position="381"/>
    </location>
</feature>
<sequence>MATKVDAWKTVIFEIDVRFQLNFEKYTINRIILSLEMALLFLVLLVGMQALVSIEAKCIMTQTCVNPDNVPDYDQCIPIAHKQPVDPLPMTGTGWPSVIGGGNCTSATDCSNKGHCRNQTCICRQDGLTAGPHCNEFALQCPLYQANACCSWQQNQAMAENFQLLSSIFAKNKAGGCDACAVNLMTLWCGLICSPLQDQFLRMSHAWPSINYRPDPMTGKEQVKVLDLTLSLEKDFTCKVFDSCKNTAMASMATAMKSSLGFLNYQMQVGAIGHGEYITMEFHANKDKSFHENVLECSNYSQVAEKRETLPTQAQMLESIASKSMDDKQCPCGACRATCDTHTGGSHHIHVADNPISMLDGFSPKLVALVYGLLVILIVVWKRRKN</sequence>
<reference evidence="3 4" key="1">
    <citation type="submission" date="2021-11" db="EMBL/GenBank/DDBJ databases">
        <authorList>
            <person name="Islam A."/>
            <person name="Islam S."/>
            <person name="Flora M.S."/>
            <person name="Rahman M."/>
            <person name="Ziaur R.M."/>
            <person name="Epstein J.H."/>
            <person name="Hassan M."/>
            <person name="Klassen M."/>
            <person name="Woodard K."/>
            <person name="Webb A."/>
            <person name="Webby R.J."/>
            <person name="El Zowalaty M.E."/>
        </authorList>
    </citation>
    <scope>NUCLEOTIDE SEQUENCE [LARGE SCALE GENOMIC DNA]</scope>
    <source>
        <strain evidence="3">Pbs1</strain>
    </source>
</reference>
<dbReference type="InterPro" id="IPR032190">
    <property type="entry name" value="NPC1_N"/>
</dbReference>
<dbReference type="PANTHER" id="PTHR45727:SF9">
    <property type="entry name" value="SSD DOMAIN-CONTAINING PROTEIN"/>
    <property type="match status" value="1"/>
</dbReference>
<gene>
    <name evidence="3" type="ORF">PBS001_LOCUS7975</name>
</gene>
<keyword evidence="4" id="KW-1185">Reference proteome</keyword>
<organism evidence="3 4">
    <name type="scientific">Peronospora belbahrii</name>
    <dbReference type="NCBI Taxonomy" id="622444"/>
    <lineage>
        <taxon>Eukaryota</taxon>
        <taxon>Sar</taxon>
        <taxon>Stramenopiles</taxon>
        <taxon>Oomycota</taxon>
        <taxon>Peronosporomycetes</taxon>
        <taxon>Peronosporales</taxon>
        <taxon>Peronosporaceae</taxon>
        <taxon>Peronospora</taxon>
    </lineage>
</organism>
<evidence type="ECO:0000313" key="3">
    <source>
        <dbReference type="EMBL" id="CAH0521529.1"/>
    </source>
</evidence>
<feature type="transmembrane region" description="Helical" evidence="1">
    <location>
        <begin position="31"/>
        <end position="52"/>
    </location>
</feature>